<dbReference type="EMBL" id="CATQJA010002657">
    <property type="protein sequence ID" value="CAJ0579820.1"/>
    <property type="molecule type" value="Genomic_DNA"/>
</dbReference>
<keyword evidence="8" id="KW-0811">Translocation</keyword>
<feature type="non-terminal residue" evidence="9">
    <location>
        <position position="1"/>
    </location>
</feature>
<evidence type="ECO:0000256" key="5">
    <source>
        <dbReference type="ARBA" id="ARBA00022989"/>
    </source>
</evidence>
<dbReference type="PANTHER" id="PTHR13032:SF6">
    <property type="entry name" value="MITOCHONDRIAL IMPORT INNER MEMBRANE TRANSLOCASE SUBUNIT TIM21"/>
    <property type="match status" value="1"/>
</dbReference>
<evidence type="ECO:0000256" key="2">
    <source>
        <dbReference type="ARBA" id="ARBA00010867"/>
    </source>
</evidence>
<evidence type="ECO:0000256" key="3">
    <source>
        <dbReference type="ARBA" id="ARBA00022692"/>
    </source>
</evidence>
<keyword evidence="10" id="KW-1185">Reference proteome</keyword>
<feature type="transmembrane region" description="Helical" evidence="8">
    <location>
        <begin position="86"/>
        <end position="106"/>
    </location>
</feature>
<proteinExistence type="inferred from homology"/>
<dbReference type="InterPro" id="IPR038552">
    <property type="entry name" value="Tim21_IMS_sf"/>
</dbReference>
<gene>
    <name evidence="9" type="ORF">MSPICULIGERA_LOCUS18025</name>
</gene>
<comment type="caution">
    <text evidence="9">The sequence shown here is derived from an EMBL/GenBank/DDBJ whole genome shotgun (WGS) entry which is preliminary data.</text>
</comment>
<accession>A0AA36D496</accession>
<dbReference type="InterPro" id="IPR013261">
    <property type="entry name" value="Tim21"/>
</dbReference>
<evidence type="ECO:0000256" key="7">
    <source>
        <dbReference type="ARBA" id="ARBA00023136"/>
    </source>
</evidence>
<evidence type="ECO:0000313" key="9">
    <source>
        <dbReference type="EMBL" id="CAJ0579820.1"/>
    </source>
</evidence>
<keyword evidence="8" id="KW-0653">Protein transport</keyword>
<keyword evidence="8" id="KW-0813">Transport</keyword>
<comment type="subunit">
    <text evidence="8">Component of the TIM23 complex.</text>
</comment>
<dbReference type="Pfam" id="PF08294">
    <property type="entry name" value="TIM21"/>
    <property type="match status" value="1"/>
</dbReference>
<protein>
    <recommendedName>
        <fullName evidence="8">Mitochondrial import inner membrane translocase subunit Tim21</fullName>
    </recommendedName>
</protein>
<evidence type="ECO:0000256" key="4">
    <source>
        <dbReference type="ARBA" id="ARBA00022946"/>
    </source>
</evidence>
<sequence>MASPWLLASRRISGLLGSRNNFCQVGPGTSRRLQSGTPPEPQAQQKAGQLANKDLHRSILEEVLIHEKKKPTTFTGKAAEKATNTFLYAAVASSVALIGAFAYFLVQEFFSQDSPQYIFTKALNMVRADPRCADLFGDSIKGFGEETSRGRRRHVAHHKYYKDGNERIRVMFHLKGANGEGICQVEREQRNGEWDYRFLYVEQKSPHRVTHVLIDNRTD</sequence>
<keyword evidence="6 8" id="KW-0496">Mitochondrion</keyword>
<reference evidence="9" key="1">
    <citation type="submission" date="2023-06" db="EMBL/GenBank/DDBJ databases">
        <authorList>
            <person name="Delattre M."/>
        </authorList>
    </citation>
    <scope>NUCLEOTIDE SEQUENCE</scope>
    <source>
        <strain evidence="9">AF72</strain>
    </source>
</reference>
<organism evidence="9 10">
    <name type="scientific">Mesorhabditis spiculigera</name>
    <dbReference type="NCBI Taxonomy" id="96644"/>
    <lineage>
        <taxon>Eukaryota</taxon>
        <taxon>Metazoa</taxon>
        <taxon>Ecdysozoa</taxon>
        <taxon>Nematoda</taxon>
        <taxon>Chromadorea</taxon>
        <taxon>Rhabditida</taxon>
        <taxon>Rhabditina</taxon>
        <taxon>Rhabditomorpha</taxon>
        <taxon>Rhabditoidea</taxon>
        <taxon>Rhabditidae</taxon>
        <taxon>Mesorhabditinae</taxon>
        <taxon>Mesorhabditis</taxon>
    </lineage>
</organism>
<keyword evidence="5 8" id="KW-1133">Transmembrane helix</keyword>
<evidence type="ECO:0000313" key="10">
    <source>
        <dbReference type="Proteomes" id="UP001177023"/>
    </source>
</evidence>
<keyword evidence="4" id="KW-0809">Transit peptide</keyword>
<dbReference type="GO" id="GO:0030150">
    <property type="term" value="P:protein import into mitochondrial matrix"/>
    <property type="evidence" value="ECO:0007669"/>
    <property type="project" value="UniProtKB-UniRule"/>
</dbReference>
<evidence type="ECO:0000256" key="1">
    <source>
        <dbReference type="ARBA" id="ARBA00004304"/>
    </source>
</evidence>
<keyword evidence="8" id="KW-0999">Mitochondrion inner membrane</keyword>
<evidence type="ECO:0000256" key="8">
    <source>
        <dbReference type="RuleBase" id="RU367142"/>
    </source>
</evidence>
<dbReference type="Gene3D" id="3.10.450.320">
    <property type="entry name" value="Mitochondrial import inner membrane translocase subunit Tim21"/>
    <property type="match status" value="1"/>
</dbReference>
<evidence type="ECO:0000256" key="6">
    <source>
        <dbReference type="ARBA" id="ARBA00023128"/>
    </source>
</evidence>
<comment type="subcellular location">
    <subcellularLocation>
        <location evidence="8">Mitochondrion inner membrane</location>
        <topology evidence="8">Single-pass membrane protein</topology>
    </subcellularLocation>
    <subcellularLocation>
        <location evidence="1">Mitochondrion membrane</location>
        <topology evidence="1">Single-pass membrane protein</topology>
    </subcellularLocation>
</comment>
<dbReference type="PANTHER" id="PTHR13032">
    <property type="entry name" value="MITOCHONDRIAL IMPORT INNER MEMBRANE TRANSLOCASE SUBUNIT TIM21"/>
    <property type="match status" value="1"/>
</dbReference>
<comment type="function">
    <text evidence="8">Essential component of the TIM23 complex, a complex that mediates the translocation of transit peptide-containing proteins across the mitochondrial inner membrane.</text>
</comment>
<comment type="similarity">
    <text evidence="2 8">Belongs to the TIM21 family.</text>
</comment>
<dbReference type="Proteomes" id="UP001177023">
    <property type="component" value="Unassembled WGS sequence"/>
</dbReference>
<dbReference type="AlphaFoldDB" id="A0AA36D496"/>
<name>A0AA36D496_9BILA</name>
<keyword evidence="3 8" id="KW-0812">Transmembrane</keyword>
<dbReference type="GO" id="GO:0005744">
    <property type="term" value="C:TIM23 mitochondrial import inner membrane translocase complex"/>
    <property type="evidence" value="ECO:0007669"/>
    <property type="project" value="UniProtKB-UniRule"/>
</dbReference>
<dbReference type="FunFam" id="3.10.450.320:FF:000003">
    <property type="entry name" value="Protein CBG23912"/>
    <property type="match status" value="1"/>
</dbReference>
<keyword evidence="7 8" id="KW-0472">Membrane</keyword>